<proteinExistence type="predicted"/>
<evidence type="ECO:0000313" key="5">
    <source>
        <dbReference type="Proteomes" id="UP000245207"/>
    </source>
</evidence>
<feature type="region of interest" description="Disordered" evidence="1">
    <location>
        <begin position="630"/>
        <end position="707"/>
    </location>
</feature>
<organism evidence="4 5">
    <name type="scientific">Artemisia annua</name>
    <name type="common">Sweet wormwood</name>
    <dbReference type="NCBI Taxonomy" id="35608"/>
    <lineage>
        <taxon>Eukaryota</taxon>
        <taxon>Viridiplantae</taxon>
        <taxon>Streptophyta</taxon>
        <taxon>Embryophyta</taxon>
        <taxon>Tracheophyta</taxon>
        <taxon>Spermatophyta</taxon>
        <taxon>Magnoliopsida</taxon>
        <taxon>eudicotyledons</taxon>
        <taxon>Gunneridae</taxon>
        <taxon>Pentapetalae</taxon>
        <taxon>asterids</taxon>
        <taxon>campanulids</taxon>
        <taxon>Asterales</taxon>
        <taxon>Asteraceae</taxon>
        <taxon>Asteroideae</taxon>
        <taxon>Anthemideae</taxon>
        <taxon>Artemisiinae</taxon>
        <taxon>Artemisia</taxon>
    </lineage>
</organism>
<feature type="region of interest" description="Disordered" evidence="1">
    <location>
        <begin position="1111"/>
        <end position="1131"/>
    </location>
</feature>
<dbReference type="InterPro" id="IPR044690">
    <property type="entry name" value="CAS_plant"/>
</dbReference>
<keyword evidence="2" id="KW-0812">Transmembrane</keyword>
<feature type="compositionally biased region" description="Basic and acidic residues" evidence="1">
    <location>
        <begin position="1118"/>
        <end position="1131"/>
    </location>
</feature>
<dbReference type="AlphaFoldDB" id="A0A2U1Q2M6"/>
<evidence type="ECO:0000256" key="2">
    <source>
        <dbReference type="SAM" id="Phobius"/>
    </source>
</evidence>
<keyword evidence="5" id="KW-1185">Reference proteome</keyword>
<dbReference type="PANTHER" id="PTHR34209:SF3">
    <property type="entry name" value="RHODANESE_CELL CYCLE CONTROL PHOSPHATASE SUPERFAMILY PROTEIN"/>
    <property type="match status" value="1"/>
</dbReference>
<dbReference type="STRING" id="35608.A0A2U1Q2M6"/>
<feature type="compositionally biased region" description="Basic and acidic residues" evidence="1">
    <location>
        <begin position="653"/>
        <end position="662"/>
    </location>
</feature>
<reference evidence="4 5" key="1">
    <citation type="journal article" date="2018" name="Mol. Plant">
        <title>The genome of Artemisia annua provides insight into the evolution of Asteraceae family and artemisinin biosynthesis.</title>
        <authorList>
            <person name="Shen Q."/>
            <person name="Zhang L."/>
            <person name="Liao Z."/>
            <person name="Wang S."/>
            <person name="Yan T."/>
            <person name="Shi P."/>
            <person name="Liu M."/>
            <person name="Fu X."/>
            <person name="Pan Q."/>
            <person name="Wang Y."/>
            <person name="Lv Z."/>
            <person name="Lu X."/>
            <person name="Zhang F."/>
            <person name="Jiang W."/>
            <person name="Ma Y."/>
            <person name="Chen M."/>
            <person name="Hao X."/>
            <person name="Li L."/>
            <person name="Tang Y."/>
            <person name="Lv G."/>
            <person name="Zhou Y."/>
            <person name="Sun X."/>
            <person name="Brodelius P.E."/>
            <person name="Rose J.K.C."/>
            <person name="Tang K."/>
        </authorList>
    </citation>
    <scope>NUCLEOTIDE SEQUENCE [LARGE SCALE GENOMIC DNA]</scope>
    <source>
        <strain evidence="5">cv. Huhao1</strain>
        <tissue evidence="4">Leaf</tissue>
    </source>
</reference>
<evidence type="ECO:0000313" key="4">
    <source>
        <dbReference type="EMBL" id="PWA92274.1"/>
    </source>
</evidence>
<dbReference type="Proteomes" id="UP000245207">
    <property type="component" value="Unassembled WGS sequence"/>
</dbReference>
<dbReference type="GO" id="GO:0090333">
    <property type="term" value="P:regulation of stomatal closure"/>
    <property type="evidence" value="ECO:0007669"/>
    <property type="project" value="InterPro"/>
</dbReference>
<sequence length="1131" mass="126733">MVGTKANSLNKPLPLVPSLLCFLLNDLLDSPTELQLKLVRLADPQHNALRLFCFSDNKLPFNNTSLKLSPDHFIIASTNNTKPDLYAEFLSKTDTTNDDDVFAAINDSLSALVCNIDTAISNALNTFQLSSKGLNDTIDGSLNKLKVSFNSTLSGFGNNSKGVSSKAGAIAVDGLRQSIVAVEQILAQGGTLVVYVYSSLKDMLPPELHDLLDSTEQTLRPVGTTLRQAYMVLEGFETNLGIDPADPIVPFLLLIGTSTTLWYTFLFVFFNLNDVCWFWKLTHLHRVSYWILTYAGYAGDLSPKLTFELLNNKKERVALIDDFRERDGIPDLRRTARFRYASVAYPEIDGNVKKLLKSGKDLDDALVATVIRNLKVVQDMLPSELHDLLDSTEQTLRPVGTTLRQVYIVLEGFETNLGIDPTDPIVPFLLLLGTSTTLWVSYWILTYAGYAGDLSPKLTFELLNNKKERVALIDDFRERDGIPDLRRTARFRYASVAYPEIDGNVKKLLKSGKDLDDALVATVIRNLKVVQGGSKVIVMDADGSRSKAIARSLRKVGIKASISRIVIVLTLLHTFHNAPLFIDGMRPYLVQGGFRSWVQEGLRVKEPKPETTFTILNELYIKLSTSYTSNPQVDKATGSADVEKATGSADVENVEKDADEKKLSKRKRGDSSGTGKDVIIPDDVGKNKLKGKAPMKVKKDDTPEGDIPDDVMKQLLKQMLKNASVQEFVKEEYEENHVMSKVKGKKKEKKLTADDIQHQEYLSKLPILQARTAPTALHTAIHGIKHINLENFLADIGFSSFFKFDIDYIPSRLGRYVVKNFDERSCRLNLVGCIGGVPLLSLETRPDGDGFEAVWKRQFDKNDKKVRVNDIALKLIASKEVDFLFKINFLTLFINTMGMCAGLQGEINLDVVRRLLYLDSKKYKKLPVVWTRPTIKQWSSFLMAQRQDMELKEECIGELDLYDESELPEMEGFVAGGSSYSSFKELLYLDSTKYKKLPVVRTRPAIKQWSSFLMAQRQDMELKEECIGELDLYDESELPETEGFVAGGSSDSSFKEDLLKNLKEKLAVISNERASFEELLSTAGLEFPGDLDVIELHKEYVQIFKHPVTLNGEDLDRDDNGNDKRLSGTDP</sequence>
<evidence type="ECO:0000256" key="1">
    <source>
        <dbReference type="SAM" id="MobiDB-lite"/>
    </source>
</evidence>
<feature type="compositionally biased region" description="Basic residues" evidence="1">
    <location>
        <begin position="687"/>
        <end position="696"/>
    </location>
</feature>
<dbReference type="OrthoDB" id="551300at2759"/>
<dbReference type="PROSITE" id="PS50206">
    <property type="entry name" value="RHODANESE_3"/>
    <property type="match status" value="1"/>
</dbReference>
<feature type="transmembrane region" description="Helical" evidence="2">
    <location>
        <begin position="425"/>
        <end position="445"/>
    </location>
</feature>
<keyword evidence="2" id="KW-0472">Membrane</keyword>
<dbReference type="GO" id="GO:0071277">
    <property type="term" value="P:cellular response to calcium ion"/>
    <property type="evidence" value="ECO:0007669"/>
    <property type="project" value="InterPro"/>
</dbReference>
<accession>A0A2U1Q2M6</accession>
<protein>
    <submittedName>
        <fullName evidence="4">Rhodanese-like domain-containing protein</fullName>
    </submittedName>
</protein>
<feature type="domain" description="Rhodanese" evidence="3">
    <location>
        <begin position="520"/>
        <end position="606"/>
    </location>
</feature>
<dbReference type="PANTHER" id="PTHR34209">
    <property type="entry name" value="RHODANESE/CELL CYCLE CONTROL PHOSPHATASE SUPERFAMILY PROTEIN"/>
    <property type="match status" value="1"/>
</dbReference>
<dbReference type="InterPro" id="IPR001763">
    <property type="entry name" value="Rhodanese-like_dom"/>
</dbReference>
<gene>
    <name evidence="4" type="ORF">CTI12_AA081270</name>
</gene>
<name>A0A2U1Q2M6_ARTAN</name>
<keyword evidence="2" id="KW-1133">Transmembrane helix</keyword>
<feature type="transmembrane region" description="Helical" evidence="2">
    <location>
        <begin position="248"/>
        <end position="270"/>
    </location>
</feature>
<dbReference type="EMBL" id="PKPP01000477">
    <property type="protein sequence ID" value="PWA92274.1"/>
    <property type="molecule type" value="Genomic_DNA"/>
</dbReference>
<comment type="caution">
    <text evidence="4">The sequence shown here is derived from an EMBL/GenBank/DDBJ whole genome shotgun (WGS) entry which is preliminary data.</text>
</comment>
<dbReference type="GO" id="GO:0009704">
    <property type="term" value="P:de-etiolation"/>
    <property type="evidence" value="ECO:0007669"/>
    <property type="project" value="InterPro"/>
</dbReference>
<evidence type="ECO:0000259" key="3">
    <source>
        <dbReference type="PROSITE" id="PS50206"/>
    </source>
</evidence>